<dbReference type="RefSeq" id="WP_188255683.1">
    <property type="nucleotide sequence ID" value="NZ_JABVCF010000008.1"/>
</dbReference>
<comment type="caution">
    <text evidence="11">The sequence shown here is derived from an EMBL/GenBank/DDBJ whole genome shotgun (WGS) entry which is preliminary data.</text>
</comment>
<evidence type="ECO:0000256" key="5">
    <source>
        <dbReference type="ARBA" id="ARBA00022927"/>
    </source>
</evidence>
<comment type="similarity">
    <text evidence="8">Belongs to the exbB/tolQ family.</text>
</comment>
<name>A0A942DY81_9HYPH</name>
<evidence type="ECO:0000313" key="12">
    <source>
        <dbReference type="Proteomes" id="UP000680348"/>
    </source>
</evidence>
<organism evidence="11 12">
    <name type="scientific">Pseudaminobacter soli</name>
    <name type="common">ex Zhang et al. 2022</name>
    <dbReference type="NCBI Taxonomy" id="2831468"/>
    <lineage>
        <taxon>Bacteria</taxon>
        <taxon>Pseudomonadati</taxon>
        <taxon>Pseudomonadota</taxon>
        <taxon>Alphaproteobacteria</taxon>
        <taxon>Hyphomicrobiales</taxon>
        <taxon>Phyllobacteriaceae</taxon>
        <taxon>Pseudaminobacter</taxon>
    </lineage>
</organism>
<keyword evidence="3" id="KW-1003">Cell membrane</keyword>
<keyword evidence="6 9" id="KW-1133">Transmembrane helix</keyword>
<feature type="transmembrane region" description="Helical" evidence="9">
    <location>
        <begin position="12"/>
        <end position="33"/>
    </location>
</feature>
<keyword evidence="12" id="KW-1185">Reference proteome</keyword>
<evidence type="ECO:0000256" key="4">
    <source>
        <dbReference type="ARBA" id="ARBA00022692"/>
    </source>
</evidence>
<accession>A0A942DY81</accession>
<dbReference type="Proteomes" id="UP000680348">
    <property type="component" value="Unassembled WGS sequence"/>
</dbReference>
<evidence type="ECO:0000256" key="2">
    <source>
        <dbReference type="ARBA" id="ARBA00022448"/>
    </source>
</evidence>
<dbReference type="InterPro" id="IPR050790">
    <property type="entry name" value="ExbB/TolQ_transport"/>
</dbReference>
<evidence type="ECO:0000259" key="10">
    <source>
        <dbReference type="Pfam" id="PF01618"/>
    </source>
</evidence>
<dbReference type="PANTHER" id="PTHR30625">
    <property type="entry name" value="PROTEIN TOLQ"/>
    <property type="match status" value="1"/>
</dbReference>
<keyword evidence="5 8" id="KW-0653">Protein transport</keyword>
<evidence type="ECO:0000313" key="11">
    <source>
        <dbReference type="EMBL" id="MBS3650129.1"/>
    </source>
</evidence>
<protein>
    <submittedName>
        <fullName evidence="11">MotA/TolQ/ExbB proton channel family protein</fullName>
    </submittedName>
</protein>
<feature type="transmembrane region" description="Helical" evidence="9">
    <location>
        <begin position="161"/>
        <end position="184"/>
    </location>
</feature>
<evidence type="ECO:0000256" key="3">
    <source>
        <dbReference type="ARBA" id="ARBA00022475"/>
    </source>
</evidence>
<dbReference type="Pfam" id="PF01618">
    <property type="entry name" value="MotA_ExbB"/>
    <property type="match status" value="1"/>
</dbReference>
<dbReference type="PANTHER" id="PTHR30625:SF15">
    <property type="entry name" value="BIOPOLYMER TRANSPORT PROTEIN EXBB"/>
    <property type="match status" value="1"/>
</dbReference>
<keyword evidence="7 9" id="KW-0472">Membrane</keyword>
<sequence>MIQLLSEQLSSSGGPVLIALFVISVAAGAVAIFKAMQFSRMGVGRSVGTERSLTAWTRGDFDEATQLARIDRSPASAAVAGAMISLLNYPADRDRAREVAAHVALHHLTQMSRHLRFLETVAQAAPMLGLLGTVIGMISAFGELSAKGGAIDPSALAGGIWVALITTAAGLTVAIPVYFLSMWFEGRVDHERAYMEAAIAKVLFSIAPLRPADAIVAEPETSFSLPRATVPASLGG</sequence>
<proteinExistence type="inferred from homology"/>
<dbReference type="AlphaFoldDB" id="A0A942DY81"/>
<evidence type="ECO:0000256" key="9">
    <source>
        <dbReference type="SAM" id="Phobius"/>
    </source>
</evidence>
<reference evidence="11" key="1">
    <citation type="submission" date="2021-04" db="EMBL/GenBank/DDBJ databases">
        <title>Pseudaminobacter soli sp. nov., isolated from paddy soil contaminated by heavy metals.</title>
        <authorList>
            <person name="Zhang K."/>
        </authorList>
    </citation>
    <scope>NUCLEOTIDE SEQUENCE</scope>
    <source>
        <strain evidence="11">19-2017</strain>
    </source>
</reference>
<dbReference type="GO" id="GO:0017038">
    <property type="term" value="P:protein import"/>
    <property type="evidence" value="ECO:0007669"/>
    <property type="project" value="TreeGrafter"/>
</dbReference>
<dbReference type="EMBL" id="JAGWCR010000008">
    <property type="protein sequence ID" value="MBS3650129.1"/>
    <property type="molecule type" value="Genomic_DNA"/>
</dbReference>
<dbReference type="InterPro" id="IPR002898">
    <property type="entry name" value="MotA_ExbB_proton_chnl"/>
</dbReference>
<evidence type="ECO:0000256" key="1">
    <source>
        <dbReference type="ARBA" id="ARBA00004651"/>
    </source>
</evidence>
<dbReference type="GO" id="GO:0005886">
    <property type="term" value="C:plasma membrane"/>
    <property type="evidence" value="ECO:0007669"/>
    <property type="project" value="UniProtKB-SubCell"/>
</dbReference>
<evidence type="ECO:0000256" key="6">
    <source>
        <dbReference type="ARBA" id="ARBA00022989"/>
    </source>
</evidence>
<feature type="transmembrane region" description="Helical" evidence="9">
    <location>
        <begin position="121"/>
        <end position="141"/>
    </location>
</feature>
<keyword evidence="4 9" id="KW-0812">Transmembrane</keyword>
<feature type="domain" description="MotA/TolQ/ExbB proton channel" evidence="10">
    <location>
        <begin position="88"/>
        <end position="196"/>
    </location>
</feature>
<evidence type="ECO:0000256" key="7">
    <source>
        <dbReference type="ARBA" id="ARBA00023136"/>
    </source>
</evidence>
<evidence type="ECO:0000256" key="8">
    <source>
        <dbReference type="RuleBase" id="RU004057"/>
    </source>
</evidence>
<comment type="subcellular location">
    <subcellularLocation>
        <location evidence="1">Cell membrane</location>
        <topology evidence="1">Multi-pass membrane protein</topology>
    </subcellularLocation>
    <subcellularLocation>
        <location evidence="8">Membrane</location>
        <topology evidence="8">Multi-pass membrane protein</topology>
    </subcellularLocation>
</comment>
<gene>
    <name evidence="11" type="ORF">KEU06_16065</name>
</gene>
<keyword evidence="2 8" id="KW-0813">Transport</keyword>